<proteinExistence type="predicted"/>
<protein>
    <recommendedName>
        <fullName evidence="1">IrrE N-terminal-like domain-containing protein</fullName>
    </recommendedName>
</protein>
<accession>A0A0B3W1J9</accession>
<name>A0A0B3W1J9_9FIRM</name>
<dbReference type="EMBL" id="JWHR01000121">
    <property type="protein sequence ID" value="KHS56147.1"/>
    <property type="molecule type" value="Genomic_DNA"/>
</dbReference>
<comment type="caution">
    <text evidence="2">The sequence shown here is derived from an EMBL/GenBank/DDBJ whole genome shotgun (WGS) entry which is preliminary data.</text>
</comment>
<dbReference type="InterPro" id="IPR052345">
    <property type="entry name" value="Rad_response_metalloprotease"/>
</dbReference>
<dbReference type="PANTHER" id="PTHR43236">
    <property type="entry name" value="ANTITOXIN HIGA1"/>
    <property type="match status" value="1"/>
</dbReference>
<evidence type="ECO:0000259" key="1">
    <source>
        <dbReference type="Pfam" id="PF06114"/>
    </source>
</evidence>
<gene>
    <name evidence="2" type="ORF">QX51_15385</name>
</gene>
<dbReference type="PANTHER" id="PTHR43236:SF1">
    <property type="entry name" value="BLL7220 PROTEIN"/>
    <property type="match status" value="1"/>
</dbReference>
<feature type="domain" description="IrrE N-terminal-like" evidence="1">
    <location>
        <begin position="24"/>
        <end position="143"/>
    </location>
</feature>
<evidence type="ECO:0000313" key="2">
    <source>
        <dbReference type="EMBL" id="KHS56147.1"/>
    </source>
</evidence>
<dbReference type="AlphaFoldDB" id="A0A0B3W1J9"/>
<dbReference type="RefSeq" id="WP_039680776.1">
    <property type="nucleotide sequence ID" value="NZ_JWHR01000121.1"/>
</dbReference>
<keyword evidence="3" id="KW-1185">Reference proteome</keyword>
<organism evidence="2 3">
    <name type="scientific">Terrisporobacter othiniensis</name>
    <dbReference type="NCBI Taxonomy" id="1577792"/>
    <lineage>
        <taxon>Bacteria</taxon>
        <taxon>Bacillati</taxon>
        <taxon>Bacillota</taxon>
        <taxon>Clostridia</taxon>
        <taxon>Peptostreptococcales</taxon>
        <taxon>Peptostreptococcaceae</taxon>
        <taxon>Terrisporobacter</taxon>
    </lineage>
</organism>
<dbReference type="STRING" id="1577792.QX51_15385"/>
<dbReference type="Gene3D" id="1.10.10.2910">
    <property type="match status" value="1"/>
</dbReference>
<dbReference type="InterPro" id="IPR010359">
    <property type="entry name" value="IrrE_HExxH"/>
</dbReference>
<dbReference type="Proteomes" id="UP000031189">
    <property type="component" value="Unassembled WGS sequence"/>
</dbReference>
<reference evidence="2 3" key="1">
    <citation type="submission" date="2014-12" db="EMBL/GenBank/DDBJ databases">
        <title>Draft genome sequence of Terrisporobacter sp. 08-306576, isolated from the blood culture of a bacteremia patient.</title>
        <authorList>
            <person name="Lund L.C."/>
            <person name="Sydenham T.V."/>
            <person name="Hogh S.V."/>
            <person name="Skov M.N."/>
            <person name="Kemp M."/>
            <person name="Justesen U.S."/>
        </authorList>
    </citation>
    <scope>NUCLEOTIDE SEQUENCE [LARGE SCALE GENOMIC DNA]</scope>
    <source>
        <strain evidence="2 3">08-306576</strain>
    </source>
</reference>
<dbReference type="OrthoDB" id="9816277at2"/>
<dbReference type="Pfam" id="PF06114">
    <property type="entry name" value="Peptidase_M78"/>
    <property type="match status" value="1"/>
</dbReference>
<sequence length="148" mass="17533">MGRIKGIVINLIKKYNTSNVYELCDHLNITIKRDKLGSIKGYFLNVYNDMFIILNENIKEWEEPIVIAHELGHILLHKHSNICFLKNYTFCITDKYENEANEFAAHLLIDDKDLDTFSSGYEYVTIEQLSKHFCVPQEFIMYKMRELF</sequence>
<evidence type="ECO:0000313" key="3">
    <source>
        <dbReference type="Proteomes" id="UP000031189"/>
    </source>
</evidence>